<comment type="caution">
    <text evidence="5">The sequence shown here is derived from an EMBL/GenBank/DDBJ whole genome shotgun (WGS) entry which is preliminary data.</text>
</comment>
<dbReference type="PANTHER" id="PTHR10073">
    <property type="entry name" value="DNA MISMATCH REPAIR PROTEIN MLH, PMS, MUTL"/>
    <property type="match status" value="1"/>
</dbReference>
<name>A0A9P9EIF0_9HYPO</name>
<dbReference type="SMART" id="SM01340">
    <property type="entry name" value="DNA_mis_repair"/>
    <property type="match status" value="1"/>
</dbReference>
<dbReference type="SUPFAM" id="SSF55874">
    <property type="entry name" value="ATPase domain of HSP90 chaperone/DNA topoisomerase II/histidine kinase"/>
    <property type="match status" value="1"/>
</dbReference>
<dbReference type="NCBIfam" id="TIGR00585">
    <property type="entry name" value="mutl"/>
    <property type="match status" value="1"/>
</dbReference>
<gene>
    <name evidence="5" type="ORF">B0J13DRAFT_76434</name>
</gene>
<dbReference type="FunFam" id="3.30.565.10:FF:000017">
    <property type="entry name" value="PMS1 homolog 1, mismatch repair system component"/>
    <property type="match status" value="1"/>
</dbReference>
<dbReference type="Gene3D" id="3.30.565.10">
    <property type="entry name" value="Histidine kinase-like ATPase, C-terminal domain"/>
    <property type="match status" value="1"/>
</dbReference>
<dbReference type="Pfam" id="PF13589">
    <property type="entry name" value="HATPase_c_3"/>
    <property type="match status" value="1"/>
</dbReference>
<dbReference type="InterPro" id="IPR020568">
    <property type="entry name" value="Ribosomal_Su5_D2-typ_SF"/>
</dbReference>
<dbReference type="InterPro" id="IPR014721">
    <property type="entry name" value="Ribsml_uS5_D2-typ_fold_subgr"/>
</dbReference>
<protein>
    <recommendedName>
        <fullName evidence="4">DNA mismatch repair protein S5 domain-containing protein</fullName>
    </recommendedName>
</protein>
<evidence type="ECO:0000259" key="4">
    <source>
        <dbReference type="SMART" id="SM01340"/>
    </source>
</evidence>
<proteinExistence type="inferred from homology"/>
<reference evidence="5" key="1">
    <citation type="journal article" date="2021" name="Nat. Commun.">
        <title>Genetic determinants of endophytism in the Arabidopsis root mycobiome.</title>
        <authorList>
            <person name="Mesny F."/>
            <person name="Miyauchi S."/>
            <person name="Thiergart T."/>
            <person name="Pickel B."/>
            <person name="Atanasova L."/>
            <person name="Karlsson M."/>
            <person name="Huettel B."/>
            <person name="Barry K.W."/>
            <person name="Haridas S."/>
            <person name="Chen C."/>
            <person name="Bauer D."/>
            <person name="Andreopoulos W."/>
            <person name="Pangilinan J."/>
            <person name="LaButti K."/>
            <person name="Riley R."/>
            <person name="Lipzen A."/>
            <person name="Clum A."/>
            <person name="Drula E."/>
            <person name="Henrissat B."/>
            <person name="Kohler A."/>
            <person name="Grigoriev I.V."/>
            <person name="Martin F.M."/>
            <person name="Hacquard S."/>
        </authorList>
    </citation>
    <scope>NUCLEOTIDE SEQUENCE</scope>
    <source>
        <strain evidence="5">MPI-CAGE-AT-0021</strain>
    </source>
</reference>
<sequence length="1008" mass="110417">MAICVLPPSTTRLLGSSVVITNPVSLVKELVDNGIDAGATSVDVNISPNTVDRIQVRDNGQGIQIEDFECLGRRAHTSKLRTYEELETKGGQTLGFRGEALASANSLATVKIITRTARDPVASLVVLRSGDGGVERKQAWSAPIGTTVHALKLFDNLPVRRQTALKESRKTLLAIRRLLETYALALPRLKLSLKVPGDSHQTWSYSPCTSSNTREAVTQIFGHALVAQCVEFTAPLRTGTEELTTGSTWGSLTAFIPKPDAHLATIKDKGTFISIDSRPILSSRGLGKKIAAVFKKQLMGALRLGDSTKSSMPNPFMQLSINCHPGSYDPNVSPLKDEVIMKEKQMLLDCFEALCDQVYKSRESPNRAQIRTKLGSQDNRFNARASPASGQSSEWERGTRGCFVSETALTGIGSPDVDVADSPIDDIELLEAFGDERSAAAVASCHPNQSETELGDQQAHAYVQDKNEELDAAGNRNTVSVLMRMVSKVNLARTGSNTSDKDCTTGLVPVQVAPRRTTTQTANQYQSGRKHNGSAPARQLKGIGRYFQPKRDQPMEIASDETATFGNLHNEGESTIFETPSQSRIGRQPLGELSDSLLNTLGEDDEEEAGSEAAPDVSSPEPDILLDHNIPREDLVDSTERGIRVATGRVLAASNGHHGRALLSSRTPPRSVVRGQRRVRGLLDMPPADGFPAMQTPPSSCTLPDERISNTQQFAVARNNVFSTRSQIPPERVSRQTENVVPADGRRQTVIPFLSGSRGQDSGCNITGPRERRVLGSSCRGSPSLNLDQQDVFFQGASQHPNFFQSTAGKSNGQHDGQWARMSQVLLMKAPAPPSERSYHGSRSGTEGPDDVSSLTQGYDTPSDRDRLVKRRRSQSRSKTPTREDRDPRRYYMSRRSRSPRSPDDRFKRLNSEMLPLETTATKDETRQLSLRVRMGLNRLKQLIRGYMALGQDFQAWNDDSPLQFRDMEEARVVESGLKKAVSLWLGGEDGTDVEYTMQSGVRGKAKA</sequence>
<dbReference type="PROSITE" id="PS00058">
    <property type="entry name" value="DNA_MISMATCH_REPAIR_1"/>
    <property type="match status" value="1"/>
</dbReference>
<dbReference type="EMBL" id="JAGMUU010000015">
    <property type="protein sequence ID" value="KAH7137276.1"/>
    <property type="molecule type" value="Genomic_DNA"/>
</dbReference>
<dbReference type="Gene3D" id="3.30.230.10">
    <property type="match status" value="1"/>
</dbReference>
<evidence type="ECO:0000256" key="1">
    <source>
        <dbReference type="ARBA" id="ARBA00006082"/>
    </source>
</evidence>
<evidence type="ECO:0000313" key="5">
    <source>
        <dbReference type="EMBL" id="KAH7137276.1"/>
    </source>
</evidence>
<dbReference type="GO" id="GO:0061982">
    <property type="term" value="P:meiosis I cell cycle process"/>
    <property type="evidence" value="ECO:0007669"/>
    <property type="project" value="UniProtKB-ARBA"/>
</dbReference>
<dbReference type="InterPro" id="IPR014762">
    <property type="entry name" value="DNA_mismatch_repair_CS"/>
</dbReference>
<dbReference type="InterPro" id="IPR038973">
    <property type="entry name" value="MutL/Mlh/Pms-like"/>
</dbReference>
<feature type="compositionally biased region" description="Basic and acidic residues" evidence="3">
    <location>
        <begin position="881"/>
        <end position="890"/>
    </location>
</feature>
<dbReference type="GO" id="GO:0006298">
    <property type="term" value="P:mismatch repair"/>
    <property type="evidence" value="ECO:0007669"/>
    <property type="project" value="InterPro"/>
</dbReference>
<dbReference type="GO" id="GO:0016887">
    <property type="term" value="F:ATP hydrolysis activity"/>
    <property type="evidence" value="ECO:0007669"/>
    <property type="project" value="InterPro"/>
</dbReference>
<feature type="region of interest" description="Disordered" evidence="3">
    <location>
        <begin position="604"/>
        <end position="623"/>
    </location>
</feature>
<evidence type="ECO:0000256" key="3">
    <source>
        <dbReference type="SAM" id="MobiDB-lite"/>
    </source>
</evidence>
<dbReference type="InterPro" id="IPR013507">
    <property type="entry name" value="DNA_mismatch_S5_2-like"/>
</dbReference>
<keyword evidence="2" id="KW-0227">DNA damage</keyword>
<dbReference type="SUPFAM" id="SSF54211">
    <property type="entry name" value="Ribosomal protein S5 domain 2-like"/>
    <property type="match status" value="1"/>
</dbReference>
<dbReference type="OrthoDB" id="10263226at2759"/>
<dbReference type="InterPro" id="IPR036890">
    <property type="entry name" value="HATPase_C_sf"/>
</dbReference>
<dbReference type="Proteomes" id="UP000717696">
    <property type="component" value="Unassembled WGS sequence"/>
</dbReference>
<keyword evidence="6" id="KW-1185">Reference proteome</keyword>
<organism evidence="5 6">
    <name type="scientific">Dactylonectria estremocensis</name>
    <dbReference type="NCBI Taxonomy" id="1079267"/>
    <lineage>
        <taxon>Eukaryota</taxon>
        <taxon>Fungi</taxon>
        <taxon>Dikarya</taxon>
        <taxon>Ascomycota</taxon>
        <taxon>Pezizomycotina</taxon>
        <taxon>Sordariomycetes</taxon>
        <taxon>Hypocreomycetidae</taxon>
        <taxon>Hypocreales</taxon>
        <taxon>Nectriaceae</taxon>
        <taxon>Dactylonectria</taxon>
    </lineage>
</organism>
<evidence type="ECO:0000256" key="2">
    <source>
        <dbReference type="ARBA" id="ARBA00022763"/>
    </source>
</evidence>
<dbReference type="InterPro" id="IPR002099">
    <property type="entry name" value="MutL/Mlh/PMS"/>
</dbReference>
<comment type="similarity">
    <text evidence="1">Belongs to the DNA mismatch repair MutL/HexB family.</text>
</comment>
<dbReference type="PANTHER" id="PTHR10073:SF41">
    <property type="entry name" value="MISMATCH REPAIR PROTEIN, PUTATIVE (AFU_ORTHOLOGUE AFUA_8G05820)-RELATED"/>
    <property type="match status" value="1"/>
</dbReference>
<dbReference type="AlphaFoldDB" id="A0A9P9EIF0"/>
<feature type="compositionally biased region" description="Basic and acidic residues" evidence="3">
    <location>
        <begin position="901"/>
        <end position="911"/>
    </location>
</feature>
<dbReference type="GO" id="GO:0032389">
    <property type="term" value="C:MutLalpha complex"/>
    <property type="evidence" value="ECO:0007669"/>
    <property type="project" value="TreeGrafter"/>
</dbReference>
<feature type="region of interest" description="Disordered" evidence="3">
    <location>
        <begin position="831"/>
        <end position="914"/>
    </location>
</feature>
<dbReference type="GO" id="GO:0005524">
    <property type="term" value="F:ATP binding"/>
    <property type="evidence" value="ECO:0007669"/>
    <property type="project" value="InterPro"/>
</dbReference>
<accession>A0A9P9EIF0</accession>
<evidence type="ECO:0000313" key="6">
    <source>
        <dbReference type="Proteomes" id="UP000717696"/>
    </source>
</evidence>
<feature type="region of interest" description="Disordered" evidence="3">
    <location>
        <begin position="517"/>
        <end position="538"/>
    </location>
</feature>
<dbReference type="GO" id="GO:0030983">
    <property type="term" value="F:mismatched DNA binding"/>
    <property type="evidence" value="ECO:0007669"/>
    <property type="project" value="InterPro"/>
</dbReference>
<dbReference type="GO" id="GO:0140664">
    <property type="term" value="F:ATP-dependent DNA damage sensor activity"/>
    <property type="evidence" value="ECO:0007669"/>
    <property type="project" value="InterPro"/>
</dbReference>
<feature type="compositionally biased region" description="Polar residues" evidence="3">
    <location>
        <begin position="517"/>
        <end position="527"/>
    </location>
</feature>
<feature type="domain" description="DNA mismatch repair protein S5" evidence="4">
    <location>
        <begin position="217"/>
        <end position="360"/>
    </location>
</feature>